<dbReference type="GO" id="GO:0046872">
    <property type="term" value="F:metal ion binding"/>
    <property type="evidence" value="ECO:0007669"/>
    <property type="project" value="UniProtKB-KW"/>
</dbReference>
<feature type="compositionally biased region" description="Low complexity" evidence="8">
    <location>
        <begin position="317"/>
        <end position="328"/>
    </location>
</feature>
<evidence type="ECO:0000256" key="2">
    <source>
        <dbReference type="ARBA" id="ARBA00008398"/>
    </source>
</evidence>
<dbReference type="SMART" id="SM01074">
    <property type="entry name" value="Cdc6_C"/>
    <property type="match status" value="1"/>
</dbReference>
<reference evidence="11 12" key="1">
    <citation type="submission" date="2019-07" db="EMBL/GenBank/DDBJ databases">
        <authorList>
            <person name="Jastrzebski P J."/>
            <person name="Paukszto L."/>
            <person name="Jastrzebski P J."/>
        </authorList>
    </citation>
    <scope>NUCLEOTIDE SEQUENCE [LARGE SCALE GENOMIC DNA]</scope>
    <source>
        <strain evidence="11 12">WMS-il1</strain>
    </source>
</reference>
<keyword evidence="3 7" id="KW-0235">DNA replication</keyword>
<dbReference type="InterPro" id="IPR003593">
    <property type="entry name" value="AAA+_ATPase"/>
</dbReference>
<comment type="subunit">
    <text evidence="7">ORC is composed of six subunits.</text>
</comment>
<dbReference type="Pfam" id="PF17872">
    <property type="entry name" value="AAA_lid_10"/>
    <property type="match status" value="1"/>
</dbReference>
<feature type="compositionally biased region" description="Polar residues" evidence="8">
    <location>
        <begin position="88"/>
        <end position="97"/>
    </location>
</feature>
<keyword evidence="7" id="KW-0547">Nucleotide-binding</keyword>
<evidence type="ECO:0000259" key="10">
    <source>
        <dbReference type="SMART" id="SM01074"/>
    </source>
</evidence>
<evidence type="ECO:0000313" key="11">
    <source>
        <dbReference type="EMBL" id="VUZ51253.1"/>
    </source>
</evidence>
<keyword evidence="6 7" id="KW-0539">Nucleus</keyword>
<feature type="domain" description="Cdc6 C-terminal" evidence="10">
    <location>
        <begin position="670"/>
        <end position="750"/>
    </location>
</feature>
<dbReference type="Gene3D" id="3.40.50.300">
    <property type="entry name" value="P-loop containing nucleotide triphosphate hydrolases"/>
    <property type="match status" value="1"/>
</dbReference>
<dbReference type="Proteomes" id="UP000321570">
    <property type="component" value="Unassembled WGS sequence"/>
</dbReference>
<dbReference type="GO" id="GO:0016887">
    <property type="term" value="F:ATP hydrolysis activity"/>
    <property type="evidence" value="ECO:0007669"/>
    <property type="project" value="InterPro"/>
</dbReference>
<dbReference type="InterPro" id="IPR027417">
    <property type="entry name" value="P-loop_NTPase"/>
</dbReference>
<keyword evidence="7" id="KW-0067">ATP-binding</keyword>
<dbReference type="GO" id="GO:0005664">
    <property type="term" value="C:nuclear origin of replication recognition complex"/>
    <property type="evidence" value="ECO:0007669"/>
    <property type="project" value="TreeGrafter"/>
</dbReference>
<name>A0A564YX21_HYMDI</name>
<dbReference type="GO" id="GO:0006270">
    <property type="term" value="P:DNA replication initiation"/>
    <property type="evidence" value="ECO:0007669"/>
    <property type="project" value="TreeGrafter"/>
</dbReference>
<comment type="function">
    <text evidence="7">Component of the origin recognition complex (ORC) that binds origins of replication. DNA-binding is ATP-dependent, however specific DNA sequences that define origins of replication have not been identified so far. ORC is required to assemble the pre-replication complex necessary to initiate DNA replication.</text>
</comment>
<evidence type="ECO:0000256" key="8">
    <source>
        <dbReference type="SAM" id="MobiDB-lite"/>
    </source>
</evidence>
<comment type="similarity">
    <text evidence="2 7">Belongs to the ORC1 family.</text>
</comment>
<keyword evidence="5 7" id="KW-0238">DNA-binding</keyword>
<dbReference type="Pfam" id="PF00004">
    <property type="entry name" value="AAA"/>
    <property type="match status" value="1"/>
</dbReference>
<dbReference type="GO" id="GO:0033314">
    <property type="term" value="P:mitotic DNA replication checkpoint signaling"/>
    <property type="evidence" value="ECO:0007669"/>
    <property type="project" value="TreeGrafter"/>
</dbReference>
<dbReference type="PANTHER" id="PTHR10763:SF23">
    <property type="entry name" value="ORIGIN RECOGNITION COMPLEX SUBUNIT 1"/>
    <property type="match status" value="1"/>
</dbReference>
<evidence type="ECO:0000256" key="6">
    <source>
        <dbReference type="ARBA" id="ARBA00023242"/>
    </source>
</evidence>
<dbReference type="InterPro" id="IPR015163">
    <property type="entry name" value="Cdc6_C"/>
</dbReference>
<accession>A0A564YX21</accession>
<dbReference type="Pfam" id="PF09079">
    <property type="entry name" value="WHD_Cdc6"/>
    <property type="match status" value="1"/>
</dbReference>
<sequence>MPSIQNRSESSRSAPNIKEISENVPTVCVERLSPEIIEQFKVPETPTRALARLKISLKPSPYKSESTCELVDPEEFEPQKRPLRPRNTFHSSVNDTPRTPEKSGGKSLSQVRGSLKMRNTIHPIPSSHTPAQPHSPSKSLRFVKTSDPDKPSGRIRGPLRVKNTMVPPPASPPHSTSIPIKSADVSSAPKSTRRVTLRTRNTVMTAPSASLHERIRTPRTCKEAAMAKIIQCYAELSLSPKSKRVTQLPTRTPVARRHTEKAPPAPSKSRRRSPAKSRRDSSSECSFTPSEDEDEDESTSEDTELEDVISGEELSESSDGGSDSSDVVLSRRRRNRRQITRKVPQTPVASQAFIPRRTTATEINRDTLNAKLHASRVSSDCLPCREQEFDTVFEFLFEHLQNRTGGCMYISGVPGTGKTATVNAAAKSMAGCVDEDGDDVIPPFDFVTVNGMQVSEPRQVYVHIYEALKKKKVSAHKALSLLEAEFCSSSRYRNANAAPACVLLLDELDLLCSKRQDVLYALFDWACRDGGKKKGDRRPLIILAVANTMDLPERVLHHRVASRLGLNRLAFAPYSHDQLATIVNARLGPELSSSFDAKAIELATRKVAAVSGDARRALDICRRAAETAQLEGGRTFTTTIQHVNAALREMFTSPVLTALRCVSHYERLLLRAIVSEVSARGVEEVILYRCLQQLYALCNLEGVPKPSDTEVFAMCASLGAYKLIMTEPSRRDTNMLLRLNCSQSDVLFALKAAAN</sequence>
<dbReference type="InterPro" id="IPR041083">
    <property type="entry name" value="AAA_lid_10"/>
</dbReference>
<dbReference type="InterPro" id="IPR003959">
    <property type="entry name" value="ATPase_AAA_core"/>
</dbReference>
<comment type="subcellular location">
    <subcellularLocation>
        <location evidence="1 7">Nucleus</location>
    </subcellularLocation>
</comment>
<proteinExistence type="inferred from homology"/>
<evidence type="ECO:0000259" key="9">
    <source>
        <dbReference type="SMART" id="SM00382"/>
    </source>
</evidence>
<dbReference type="AlphaFoldDB" id="A0A564YX21"/>
<evidence type="ECO:0000313" key="12">
    <source>
        <dbReference type="Proteomes" id="UP000321570"/>
    </source>
</evidence>
<keyword evidence="12" id="KW-1185">Reference proteome</keyword>
<organism evidence="11 12">
    <name type="scientific">Hymenolepis diminuta</name>
    <name type="common">Rat tapeworm</name>
    <dbReference type="NCBI Taxonomy" id="6216"/>
    <lineage>
        <taxon>Eukaryota</taxon>
        <taxon>Metazoa</taxon>
        <taxon>Spiralia</taxon>
        <taxon>Lophotrochozoa</taxon>
        <taxon>Platyhelminthes</taxon>
        <taxon>Cestoda</taxon>
        <taxon>Eucestoda</taxon>
        <taxon>Cyclophyllidea</taxon>
        <taxon>Hymenolepididae</taxon>
        <taxon>Hymenolepis</taxon>
    </lineage>
</organism>
<dbReference type="PANTHER" id="PTHR10763">
    <property type="entry name" value="CELL DIVISION CONTROL PROTEIN 6-RELATED"/>
    <property type="match status" value="1"/>
</dbReference>
<dbReference type="InterPro" id="IPR050311">
    <property type="entry name" value="ORC1/CDC6"/>
</dbReference>
<dbReference type="EMBL" id="CABIJS010000432">
    <property type="protein sequence ID" value="VUZ51253.1"/>
    <property type="molecule type" value="Genomic_DNA"/>
</dbReference>
<dbReference type="GO" id="GO:0003688">
    <property type="term" value="F:DNA replication origin binding"/>
    <property type="evidence" value="ECO:0007669"/>
    <property type="project" value="TreeGrafter"/>
</dbReference>
<feature type="region of interest" description="Disordered" evidence="8">
    <location>
        <begin position="243"/>
        <end position="349"/>
    </location>
</feature>
<feature type="region of interest" description="Disordered" evidence="8">
    <location>
        <begin position="61"/>
        <end position="193"/>
    </location>
</feature>
<evidence type="ECO:0000256" key="4">
    <source>
        <dbReference type="ARBA" id="ARBA00022723"/>
    </source>
</evidence>
<evidence type="ECO:0000256" key="5">
    <source>
        <dbReference type="ARBA" id="ARBA00023125"/>
    </source>
</evidence>
<feature type="compositionally biased region" description="Polar residues" evidence="8">
    <location>
        <begin position="173"/>
        <end position="190"/>
    </location>
</feature>
<evidence type="ECO:0000256" key="7">
    <source>
        <dbReference type="RuleBase" id="RU365058"/>
    </source>
</evidence>
<dbReference type="GO" id="GO:0005524">
    <property type="term" value="F:ATP binding"/>
    <property type="evidence" value="ECO:0007669"/>
    <property type="project" value="UniProtKB-KW"/>
</dbReference>
<feature type="compositionally biased region" description="Basic residues" evidence="8">
    <location>
        <begin position="330"/>
        <end position="340"/>
    </location>
</feature>
<dbReference type="SUPFAM" id="SSF52540">
    <property type="entry name" value="P-loop containing nucleoside triphosphate hydrolases"/>
    <property type="match status" value="1"/>
</dbReference>
<feature type="compositionally biased region" description="Polar residues" evidence="8">
    <location>
        <begin position="126"/>
        <end position="138"/>
    </location>
</feature>
<gene>
    <name evidence="11" type="ORF">WMSIL1_LOCUS9949</name>
</gene>
<keyword evidence="4" id="KW-0479">Metal-binding</keyword>
<protein>
    <recommendedName>
        <fullName evidence="7">Origin recognition complex subunit 1</fullName>
    </recommendedName>
</protein>
<feature type="domain" description="AAA+ ATPase" evidence="9">
    <location>
        <begin position="404"/>
        <end position="570"/>
    </location>
</feature>
<dbReference type="Gene3D" id="1.10.8.60">
    <property type="match status" value="1"/>
</dbReference>
<dbReference type="SMART" id="SM00382">
    <property type="entry name" value="AAA"/>
    <property type="match status" value="1"/>
</dbReference>
<evidence type="ECO:0000256" key="3">
    <source>
        <dbReference type="ARBA" id="ARBA00022705"/>
    </source>
</evidence>
<feature type="compositionally biased region" description="Acidic residues" evidence="8">
    <location>
        <begin position="290"/>
        <end position="316"/>
    </location>
</feature>
<evidence type="ECO:0000256" key="1">
    <source>
        <dbReference type="ARBA" id="ARBA00004123"/>
    </source>
</evidence>